<dbReference type="GO" id="GO:0003755">
    <property type="term" value="F:peptidyl-prolyl cis-trans isomerase activity"/>
    <property type="evidence" value="ECO:0007669"/>
    <property type="project" value="UniProtKB-KW"/>
</dbReference>
<comment type="catalytic activity">
    <reaction evidence="1">
        <text>[protein]-peptidylproline (omega=180) = [protein]-peptidylproline (omega=0)</text>
        <dbReference type="Rhea" id="RHEA:16237"/>
        <dbReference type="Rhea" id="RHEA-COMP:10747"/>
        <dbReference type="Rhea" id="RHEA-COMP:10748"/>
        <dbReference type="ChEBI" id="CHEBI:83833"/>
        <dbReference type="ChEBI" id="CHEBI:83834"/>
        <dbReference type="EC" id="5.2.1.8"/>
    </reaction>
</comment>
<dbReference type="PROSITE" id="PS50059">
    <property type="entry name" value="FKBP_PPIASE"/>
    <property type="match status" value="1"/>
</dbReference>
<evidence type="ECO:0000313" key="5">
    <source>
        <dbReference type="Proteomes" id="UP000037460"/>
    </source>
</evidence>
<sequence>MATQKLFVVALAVSLSPTFAFKATRLAARRDVIACFAAGAVALTGPQPTKALVKGSAPPPKMEPKERKCKSIDECEALGEKIKAEAAANERTDFERTKGGDRYRDLVPGSGKAVAEGDTIEIRYRVMRLGTKARDGLSGEGQTIFSFGYGEDEDKVGDTLAVQLSGQNLIPGVGDALVGMQPGGRRRVLVRPERGWRLETGACKEGEQKIDLAGAATRNTATESNLVFKADIGAAIENENACQNKVSQPQPRTYGQKARFGRRFDESLLVELDLVGFADAKKAGLIDPRFERCRQNPFANGCDDGVPVD</sequence>
<dbReference type="InterPro" id="IPR046357">
    <property type="entry name" value="PPIase_dom_sf"/>
</dbReference>
<dbReference type="SUPFAM" id="SSF54534">
    <property type="entry name" value="FKBP-like"/>
    <property type="match status" value="1"/>
</dbReference>
<feature type="signal peptide" evidence="2">
    <location>
        <begin position="1"/>
        <end position="20"/>
    </location>
</feature>
<keyword evidence="1" id="KW-0413">Isomerase</keyword>
<accession>A0A0M0LPX7</accession>
<dbReference type="EC" id="5.2.1.8" evidence="1"/>
<reference evidence="5" key="1">
    <citation type="journal article" date="2015" name="PLoS Genet.">
        <title>Genome Sequence and Transcriptome Analyses of Chrysochromulina tobin: Metabolic Tools for Enhanced Algal Fitness in the Prominent Order Prymnesiales (Haptophyceae).</title>
        <authorList>
            <person name="Hovde B.T."/>
            <person name="Deodato C.R."/>
            <person name="Hunsperger H.M."/>
            <person name="Ryken S.A."/>
            <person name="Yost W."/>
            <person name="Jha R.K."/>
            <person name="Patterson J."/>
            <person name="Monnat R.J. Jr."/>
            <person name="Barlow S.B."/>
            <person name="Starkenburg S.R."/>
            <person name="Cattolico R.A."/>
        </authorList>
    </citation>
    <scope>NUCLEOTIDE SEQUENCE</scope>
    <source>
        <strain evidence="5">CCMP291</strain>
    </source>
</reference>
<name>A0A0M0LPX7_9EUKA</name>
<evidence type="ECO:0000256" key="2">
    <source>
        <dbReference type="SAM" id="SignalP"/>
    </source>
</evidence>
<gene>
    <name evidence="4" type="ORF">Ctob_015359</name>
</gene>
<dbReference type="OrthoDB" id="1902587at2759"/>
<keyword evidence="1" id="KW-0697">Rotamase</keyword>
<comment type="caution">
    <text evidence="4">The sequence shown here is derived from an EMBL/GenBank/DDBJ whole genome shotgun (WGS) entry which is preliminary data.</text>
</comment>
<feature type="chain" id="PRO_5005603525" description="peptidylprolyl isomerase" evidence="2">
    <location>
        <begin position="21"/>
        <end position="309"/>
    </location>
</feature>
<evidence type="ECO:0000313" key="4">
    <source>
        <dbReference type="EMBL" id="KOO52793.1"/>
    </source>
</evidence>
<feature type="domain" description="PPIase FKBP-type" evidence="3">
    <location>
        <begin position="117"/>
        <end position="236"/>
    </location>
</feature>
<dbReference type="AlphaFoldDB" id="A0A0M0LPX7"/>
<organism evidence="4 5">
    <name type="scientific">Chrysochromulina tobinii</name>
    <dbReference type="NCBI Taxonomy" id="1460289"/>
    <lineage>
        <taxon>Eukaryota</taxon>
        <taxon>Haptista</taxon>
        <taxon>Haptophyta</taxon>
        <taxon>Prymnesiophyceae</taxon>
        <taxon>Prymnesiales</taxon>
        <taxon>Chrysochromulinaceae</taxon>
        <taxon>Chrysochromulina</taxon>
    </lineage>
</organism>
<dbReference type="Gene3D" id="3.10.50.40">
    <property type="match status" value="1"/>
</dbReference>
<dbReference type="EMBL" id="JWZX01000501">
    <property type="protein sequence ID" value="KOO52793.1"/>
    <property type="molecule type" value="Genomic_DNA"/>
</dbReference>
<dbReference type="InterPro" id="IPR001179">
    <property type="entry name" value="PPIase_FKBP_dom"/>
</dbReference>
<protein>
    <recommendedName>
        <fullName evidence="1">peptidylprolyl isomerase</fullName>
        <ecNumber evidence="1">5.2.1.8</ecNumber>
    </recommendedName>
</protein>
<dbReference type="Proteomes" id="UP000037460">
    <property type="component" value="Unassembled WGS sequence"/>
</dbReference>
<keyword evidence="2" id="KW-0732">Signal</keyword>
<evidence type="ECO:0000259" key="3">
    <source>
        <dbReference type="PROSITE" id="PS50059"/>
    </source>
</evidence>
<dbReference type="Pfam" id="PF00254">
    <property type="entry name" value="FKBP_C"/>
    <property type="match status" value="1"/>
</dbReference>
<evidence type="ECO:0000256" key="1">
    <source>
        <dbReference type="PROSITE-ProRule" id="PRU00277"/>
    </source>
</evidence>
<proteinExistence type="predicted"/>
<keyword evidence="5" id="KW-1185">Reference proteome</keyword>